<keyword evidence="5" id="KW-1185">Reference proteome</keyword>
<feature type="domain" description="Integrase catalytic" evidence="2">
    <location>
        <begin position="3"/>
        <end position="21"/>
    </location>
</feature>
<evidence type="ECO:0000313" key="3">
    <source>
        <dbReference type="EMBL" id="MBC3881235.1"/>
    </source>
</evidence>
<evidence type="ECO:0000259" key="2">
    <source>
        <dbReference type="Pfam" id="PF13683"/>
    </source>
</evidence>
<comment type="caution">
    <text evidence="3">The sequence shown here is derived from an EMBL/GenBank/DDBJ whole genome shotgun (WGS) entry which is preliminary data.</text>
</comment>
<dbReference type="InterPro" id="IPR012337">
    <property type="entry name" value="RNaseH-like_sf"/>
</dbReference>
<dbReference type="RefSeq" id="WP_186914244.1">
    <property type="nucleotide sequence ID" value="NZ_JACOFZ010000001.1"/>
</dbReference>
<sequence length="32" mass="3746">AQSIQIYNNERPHSSLKNKTPDEVHRASLQHF</sequence>
<dbReference type="InterPro" id="IPR001584">
    <property type="entry name" value="Integrase_cat-core"/>
</dbReference>
<dbReference type="AlphaFoldDB" id="A0A923KKY0"/>
<feature type="region of interest" description="Disordered" evidence="1">
    <location>
        <begin position="1"/>
        <end position="32"/>
    </location>
</feature>
<dbReference type="Pfam" id="PF13683">
    <property type="entry name" value="rve_3"/>
    <property type="match status" value="1"/>
</dbReference>
<protein>
    <submittedName>
        <fullName evidence="3">Transposase</fullName>
    </submittedName>
</protein>
<dbReference type="Proteomes" id="UP000627446">
    <property type="component" value="Unassembled WGS sequence"/>
</dbReference>
<name>A0A923KKY0_9BURK</name>
<dbReference type="SUPFAM" id="SSF53098">
    <property type="entry name" value="Ribonuclease H-like"/>
    <property type="match status" value="1"/>
</dbReference>
<proteinExistence type="predicted"/>
<accession>A0A923KKY0</accession>
<feature type="non-terminal residue" evidence="3">
    <location>
        <position position="1"/>
    </location>
</feature>
<dbReference type="EMBL" id="JACOFZ010000001">
    <property type="protein sequence ID" value="MBC3881235.1"/>
    <property type="molecule type" value="Genomic_DNA"/>
</dbReference>
<evidence type="ECO:0000313" key="4">
    <source>
        <dbReference type="EMBL" id="MBC3882022.1"/>
    </source>
</evidence>
<dbReference type="EMBL" id="JACOFZ010000003">
    <property type="protein sequence ID" value="MBC3882022.1"/>
    <property type="molecule type" value="Genomic_DNA"/>
</dbReference>
<evidence type="ECO:0000313" key="5">
    <source>
        <dbReference type="Proteomes" id="UP000627446"/>
    </source>
</evidence>
<dbReference type="GO" id="GO:0015074">
    <property type="term" value="P:DNA integration"/>
    <property type="evidence" value="ECO:0007669"/>
    <property type="project" value="InterPro"/>
</dbReference>
<reference evidence="3" key="1">
    <citation type="submission" date="2020-08" db="EMBL/GenBank/DDBJ databases">
        <title>Novel species isolated from subtropical streams in China.</title>
        <authorList>
            <person name="Lu H."/>
        </authorList>
    </citation>
    <scope>NUCLEOTIDE SEQUENCE</scope>
    <source>
        <strain evidence="3">LX22W</strain>
    </source>
</reference>
<gene>
    <name evidence="3" type="ORF">H8K36_07625</name>
    <name evidence="4" type="ORF">H8K36_11585</name>
</gene>
<evidence type="ECO:0000256" key="1">
    <source>
        <dbReference type="SAM" id="MobiDB-lite"/>
    </source>
</evidence>
<organism evidence="3 5">
    <name type="scientific">Undibacterium nitidum</name>
    <dbReference type="NCBI Taxonomy" id="2762298"/>
    <lineage>
        <taxon>Bacteria</taxon>
        <taxon>Pseudomonadati</taxon>
        <taxon>Pseudomonadota</taxon>
        <taxon>Betaproteobacteria</taxon>
        <taxon>Burkholderiales</taxon>
        <taxon>Oxalobacteraceae</taxon>
        <taxon>Undibacterium</taxon>
    </lineage>
</organism>